<dbReference type="AlphaFoldDB" id="A0AAE0FHH5"/>
<proteinExistence type="predicted"/>
<keyword evidence="3" id="KW-1185">Reference proteome</keyword>
<gene>
    <name evidence="2" type="ORF">CYMTET_31451</name>
</gene>
<keyword evidence="1" id="KW-0812">Transmembrane</keyword>
<reference evidence="2 3" key="1">
    <citation type="journal article" date="2015" name="Genome Biol. Evol.">
        <title>Comparative Genomics of a Bacterivorous Green Alga Reveals Evolutionary Causalities and Consequences of Phago-Mixotrophic Mode of Nutrition.</title>
        <authorList>
            <person name="Burns J.A."/>
            <person name="Paasch A."/>
            <person name="Narechania A."/>
            <person name="Kim E."/>
        </authorList>
    </citation>
    <scope>NUCLEOTIDE SEQUENCE [LARGE SCALE GENOMIC DNA]</scope>
    <source>
        <strain evidence="2 3">PLY_AMNH</strain>
    </source>
</reference>
<organism evidence="2 3">
    <name type="scientific">Cymbomonas tetramitiformis</name>
    <dbReference type="NCBI Taxonomy" id="36881"/>
    <lineage>
        <taxon>Eukaryota</taxon>
        <taxon>Viridiplantae</taxon>
        <taxon>Chlorophyta</taxon>
        <taxon>Pyramimonadophyceae</taxon>
        <taxon>Pyramimonadales</taxon>
        <taxon>Pyramimonadaceae</taxon>
        <taxon>Cymbomonas</taxon>
    </lineage>
</organism>
<feature type="transmembrane region" description="Helical" evidence="1">
    <location>
        <begin position="93"/>
        <end position="114"/>
    </location>
</feature>
<comment type="caution">
    <text evidence="2">The sequence shown here is derived from an EMBL/GenBank/DDBJ whole genome shotgun (WGS) entry which is preliminary data.</text>
</comment>
<feature type="transmembrane region" description="Helical" evidence="1">
    <location>
        <begin position="190"/>
        <end position="209"/>
    </location>
</feature>
<evidence type="ECO:0000256" key="1">
    <source>
        <dbReference type="SAM" id="Phobius"/>
    </source>
</evidence>
<feature type="transmembrane region" description="Helical" evidence="1">
    <location>
        <begin position="218"/>
        <end position="235"/>
    </location>
</feature>
<evidence type="ECO:0000313" key="2">
    <source>
        <dbReference type="EMBL" id="KAK3259558.1"/>
    </source>
</evidence>
<feature type="transmembrane region" description="Helical" evidence="1">
    <location>
        <begin position="153"/>
        <end position="170"/>
    </location>
</feature>
<feature type="transmembrane region" description="Helical" evidence="1">
    <location>
        <begin position="126"/>
        <end position="146"/>
    </location>
</feature>
<evidence type="ECO:0000313" key="3">
    <source>
        <dbReference type="Proteomes" id="UP001190700"/>
    </source>
</evidence>
<sequence length="236" mass="24511">MAVRLSIANVAVKSEPATVFRGGNAQRCYLRQAPSSFSLSTVPQYRKLVQGRPHCSTPAADKTRLACLNPRLQQFSGAQIRWIRSRPVGIKKAATTTMGIPILDALISPFVRAIIPLVGSNGNATIITYALGVITATGLGVYAYGLPNLPSQAIAMVGSLASFYFGSFLANGRLGATSRGGFGPDFSSVGLLIGAIAALFLGVMVGIVFPPGSTAEKVAFAVAAVLAIYLGYVTGS</sequence>
<dbReference type="Proteomes" id="UP001190700">
    <property type="component" value="Unassembled WGS sequence"/>
</dbReference>
<keyword evidence="1" id="KW-1133">Transmembrane helix</keyword>
<keyword evidence="1" id="KW-0472">Membrane</keyword>
<protein>
    <submittedName>
        <fullName evidence="2">Uncharacterized protein</fullName>
    </submittedName>
</protein>
<name>A0AAE0FHH5_9CHLO</name>
<dbReference type="EMBL" id="LGRX02018644">
    <property type="protein sequence ID" value="KAK3259558.1"/>
    <property type="molecule type" value="Genomic_DNA"/>
</dbReference>
<accession>A0AAE0FHH5</accession>